<keyword evidence="3" id="KW-1185">Reference proteome</keyword>
<evidence type="ECO:0000313" key="3">
    <source>
        <dbReference type="Proteomes" id="UP001604336"/>
    </source>
</evidence>
<evidence type="ECO:0000256" key="1">
    <source>
        <dbReference type="SAM" id="MobiDB-lite"/>
    </source>
</evidence>
<dbReference type="EMBL" id="JBFOLK010000010">
    <property type="protein sequence ID" value="KAL2480791.1"/>
    <property type="molecule type" value="Genomic_DNA"/>
</dbReference>
<feature type="region of interest" description="Disordered" evidence="1">
    <location>
        <begin position="1"/>
        <end position="47"/>
    </location>
</feature>
<comment type="caution">
    <text evidence="2">The sequence shown here is derived from an EMBL/GenBank/DDBJ whole genome shotgun (WGS) entry which is preliminary data.</text>
</comment>
<proteinExistence type="predicted"/>
<dbReference type="Proteomes" id="UP001604336">
    <property type="component" value="Unassembled WGS sequence"/>
</dbReference>
<name>A0ABD1QZP8_9LAMI</name>
<protein>
    <submittedName>
        <fullName evidence="2">Berberine bridge enzyme-like 13</fullName>
    </submittedName>
</protein>
<gene>
    <name evidence="2" type="ORF">Adt_33757</name>
</gene>
<evidence type="ECO:0000313" key="2">
    <source>
        <dbReference type="EMBL" id="KAL2480791.1"/>
    </source>
</evidence>
<accession>A0ABD1QZP8</accession>
<dbReference type="AlphaFoldDB" id="A0ABD1QZP8"/>
<feature type="compositionally biased region" description="Acidic residues" evidence="1">
    <location>
        <begin position="20"/>
        <end position="30"/>
    </location>
</feature>
<feature type="compositionally biased region" description="Basic and acidic residues" evidence="1">
    <location>
        <begin position="1"/>
        <end position="12"/>
    </location>
</feature>
<reference evidence="3" key="1">
    <citation type="submission" date="2024-07" db="EMBL/GenBank/DDBJ databases">
        <title>Two chromosome-level genome assemblies of Korean endemic species Abeliophyllum distichum and Forsythia ovata (Oleaceae).</title>
        <authorList>
            <person name="Jang H."/>
        </authorList>
    </citation>
    <scope>NUCLEOTIDE SEQUENCE [LARGE SCALE GENOMIC DNA]</scope>
</reference>
<sequence>MAQSKGFDDESGHSTLPFEGGEEMDEDEDEPLPRPRSNRLSSSTSGFTFTEDHYNLLNGRIDSFTSTAEGLHNSMVTLQDLVVGMTSLLHALHSRLDAMLPSHPPPED</sequence>
<organism evidence="2 3">
    <name type="scientific">Abeliophyllum distichum</name>
    <dbReference type="NCBI Taxonomy" id="126358"/>
    <lineage>
        <taxon>Eukaryota</taxon>
        <taxon>Viridiplantae</taxon>
        <taxon>Streptophyta</taxon>
        <taxon>Embryophyta</taxon>
        <taxon>Tracheophyta</taxon>
        <taxon>Spermatophyta</taxon>
        <taxon>Magnoliopsida</taxon>
        <taxon>eudicotyledons</taxon>
        <taxon>Gunneridae</taxon>
        <taxon>Pentapetalae</taxon>
        <taxon>asterids</taxon>
        <taxon>lamiids</taxon>
        <taxon>Lamiales</taxon>
        <taxon>Oleaceae</taxon>
        <taxon>Forsythieae</taxon>
        <taxon>Abeliophyllum</taxon>
    </lineage>
</organism>